<keyword evidence="1" id="KW-0472">Membrane</keyword>
<organism evidence="2 3">
    <name type="scientific">Hymenobacter cyanobacteriorum</name>
    <dbReference type="NCBI Taxonomy" id="2926463"/>
    <lineage>
        <taxon>Bacteria</taxon>
        <taxon>Pseudomonadati</taxon>
        <taxon>Bacteroidota</taxon>
        <taxon>Cytophagia</taxon>
        <taxon>Cytophagales</taxon>
        <taxon>Hymenobacteraceae</taxon>
        <taxon>Hymenobacter</taxon>
    </lineage>
</organism>
<proteinExistence type="predicted"/>
<comment type="caution">
    <text evidence="2">The sequence shown here is derived from an EMBL/GenBank/DDBJ whole genome shotgun (WGS) entry which is preliminary data.</text>
</comment>
<keyword evidence="1" id="KW-1133">Transmembrane helix</keyword>
<dbReference type="EMBL" id="JALBGC010000001">
    <property type="protein sequence ID" value="MCI1186112.1"/>
    <property type="molecule type" value="Genomic_DNA"/>
</dbReference>
<keyword evidence="1" id="KW-0812">Transmembrane</keyword>
<dbReference type="RefSeq" id="WP_241934396.1">
    <property type="nucleotide sequence ID" value="NZ_JALBGC010000001.1"/>
</dbReference>
<protein>
    <submittedName>
        <fullName evidence="2">Uncharacterized protein</fullName>
    </submittedName>
</protein>
<dbReference type="AlphaFoldDB" id="A0A9X2ADU8"/>
<name>A0A9X2ADU8_9BACT</name>
<reference evidence="2" key="1">
    <citation type="submission" date="2022-03" db="EMBL/GenBank/DDBJ databases">
        <title>Bacterial whole genome sequence for Hymenobacter sp. DH14.</title>
        <authorList>
            <person name="Le V."/>
        </authorList>
    </citation>
    <scope>NUCLEOTIDE SEQUENCE</scope>
    <source>
        <strain evidence="2">DH14</strain>
    </source>
</reference>
<sequence length="220" mass="25161">MLEFLPFQSFPSAEAAQPLLAILRQREIPFETETNSGQAIFDPTFAFNHTYATFLVKLAGSDFEWVRRLQEDANREALATLSPNHYLFSFSDAELFDLVAKPEEWSPLDVTLAGQLLRQRGRDVSVDAIRLLREHRVVEEGKPERSNKGRIMWGYILALFGGAVAIFMGWELYSYKKNLTDGRQVHAYSPHDRVHGLRIMVLGTVSLLLWIAVRVWVLPQ</sequence>
<feature type="transmembrane region" description="Helical" evidence="1">
    <location>
        <begin position="152"/>
        <end position="175"/>
    </location>
</feature>
<feature type="transmembrane region" description="Helical" evidence="1">
    <location>
        <begin position="195"/>
        <end position="217"/>
    </location>
</feature>
<dbReference type="Proteomes" id="UP001139193">
    <property type="component" value="Unassembled WGS sequence"/>
</dbReference>
<gene>
    <name evidence="2" type="ORF">MON38_01680</name>
</gene>
<keyword evidence="3" id="KW-1185">Reference proteome</keyword>
<accession>A0A9X2ADU8</accession>
<evidence type="ECO:0000256" key="1">
    <source>
        <dbReference type="SAM" id="Phobius"/>
    </source>
</evidence>
<evidence type="ECO:0000313" key="3">
    <source>
        <dbReference type="Proteomes" id="UP001139193"/>
    </source>
</evidence>
<evidence type="ECO:0000313" key="2">
    <source>
        <dbReference type="EMBL" id="MCI1186112.1"/>
    </source>
</evidence>